<dbReference type="GO" id="GO:0051301">
    <property type="term" value="P:cell division"/>
    <property type="evidence" value="ECO:0007669"/>
    <property type="project" value="UniProtKB-KW"/>
</dbReference>
<keyword evidence="1" id="KW-0132">Cell division</keyword>
<proteinExistence type="predicted"/>
<dbReference type="InterPro" id="IPR022121">
    <property type="entry name" value="Peptidase_M73_camelysin"/>
</dbReference>
<reference evidence="1" key="1">
    <citation type="journal article" date="2014" name="Int. J. Syst. Evol. Microbiol.">
        <title>Complete genome sequence of Corynebacterium casei LMG S-19264T (=DSM 44701T), isolated from a smear-ripened cheese.</title>
        <authorList>
            <consortium name="US DOE Joint Genome Institute (JGI-PGF)"/>
            <person name="Walter F."/>
            <person name="Albersmeier A."/>
            <person name="Kalinowski J."/>
            <person name="Ruckert C."/>
        </authorList>
    </citation>
    <scope>NUCLEOTIDE SEQUENCE</scope>
    <source>
        <strain evidence="1">CGMCC 1.16134</strain>
    </source>
</reference>
<name>A0A917FDM8_9BACL</name>
<dbReference type="Pfam" id="PF12389">
    <property type="entry name" value="Peptidase_M73"/>
    <property type="match status" value="1"/>
</dbReference>
<gene>
    <name evidence="1" type="primary">calY</name>
    <name evidence="1" type="ORF">GCM10010912_07900</name>
</gene>
<keyword evidence="1" id="KW-0131">Cell cycle</keyword>
<organism evidence="1 2">
    <name type="scientific">Paenibacillus albidus</name>
    <dbReference type="NCBI Taxonomy" id="2041023"/>
    <lineage>
        <taxon>Bacteria</taxon>
        <taxon>Bacillati</taxon>
        <taxon>Bacillota</taxon>
        <taxon>Bacilli</taxon>
        <taxon>Bacillales</taxon>
        <taxon>Paenibacillaceae</taxon>
        <taxon>Paenibacillus</taxon>
    </lineage>
</organism>
<dbReference type="Proteomes" id="UP000637643">
    <property type="component" value="Unassembled WGS sequence"/>
</dbReference>
<dbReference type="AlphaFoldDB" id="A0A917FDM8"/>
<dbReference type="InterPro" id="IPR023833">
    <property type="entry name" value="Signal_pept_SipW-depend-type"/>
</dbReference>
<dbReference type="EMBL" id="BMKR01000003">
    <property type="protein sequence ID" value="GGF65304.1"/>
    <property type="molecule type" value="Genomic_DNA"/>
</dbReference>
<reference evidence="1" key="2">
    <citation type="submission" date="2020-09" db="EMBL/GenBank/DDBJ databases">
        <authorList>
            <person name="Sun Q."/>
            <person name="Zhou Y."/>
        </authorList>
    </citation>
    <scope>NUCLEOTIDE SEQUENCE</scope>
    <source>
        <strain evidence="1">CGMCC 1.16134</strain>
    </source>
</reference>
<sequence>MNIKKTLGLGMVSAALGLTLIGGGTFAYFSDTASSNAVFNNGTLSLTSDPSVIVDLSNLKPGDLITREFKLKNDGSLDITKVMLKTLSEVTDVKSDNGSNNLKDYLVVTFLVNNDKQQPEVLIKSLSELEKESPDLVARGLIGTLLGGEKSGLKAGTADKLTVQFAFVENFQPQNHFQGDKLKLSWTFQASQGAGVYK</sequence>
<protein>
    <submittedName>
        <fullName evidence="1">Cell division protein FtsN</fullName>
    </submittedName>
</protein>
<accession>A0A917FDM8</accession>
<comment type="caution">
    <text evidence="1">The sequence shown here is derived from an EMBL/GenBank/DDBJ whole genome shotgun (WGS) entry which is preliminary data.</text>
</comment>
<dbReference type="RefSeq" id="WP_189022304.1">
    <property type="nucleotide sequence ID" value="NZ_BMKR01000003.1"/>
</dbReference>
<evidence type="ECO:0000313" key="1">
    <source>
        <dbReference type="EMBL" id="GGF65304.1"/>
    </source>
</evidence>
<dbReference type="NCBIfam" id="TIGR04088">
    <property type="entry name" value="cognate_SipW"/>
    <property type="match status" value="1"/>
</dbReference>
<evidence type="ECO:0000313" key="2">
    <source>
        <dbReference type="Proteomes" id="UP000637643"/>
    </source>
</evidence>
<keyword evidence="2" id="KW-1185">Reference proteome</keyword>